<feature type="short sequence motif" description="GXGXXG" evidence="4">
    <location>
        <begin position="19"/>
        <end position="24"/>
    </location>
</feature>
<evidence type="ECO:0000256" key="4">
    <source>
        <dbReference type="PROSITE-ProRule" id="PRU01161"/>
    </source>
</evidence>
<keyword evidence="7" id="KW-1185">Reference proteome</keyword>
<evidence type="ECO:0000313" key="7">
    <source>
        <dbReference type="Proteomes" id="UP000291301"/>
    </source>
</evidence>
<feature type="active site" description="Nucleophile" evidence="4">
    <location>
        <position position="49"/>
    </location>
</feature>
<keyword evidence="2 4" id="KW-0442">Lipid degradation</keyword>
<sequence length="372" mass="41550">MGSNGKSRETKTINLALQGGGSHGAFTWGVLDALLEDGRLKIDSISGTSAGAMNAVALVDGWVRDGAEGARQSLYDFWFAVSKKGRFSPIQRTALDVLWGSWNLEFSPSYRAYNLFSRMFSPYDLNLLDLNPLRDVVDAEVDFDHVHTCSDIKVFISATNVWTGKVRVFRPEELTPDVVMASACLPTVFKAVEIEGIPYWDGGFGGNPALFPFFYETDTEDCLLVQINPIERRATPKTALEIQDRMNEITFNAALLREFRAIEFVRRLKEDGRLEGTSYRTLRMHRVSADAVVEDLSASTKINAEWDFLQYLHGIGRAAAQDFLDEHFNAIGEKATLDLSEELSPDILPDRRRKSIGGHMREAMTRLRPGGG</sequence>
<dbReference type="Pfam" id="PF01734">
    <property type="entry name" value="Patatin"/>
    <property type="match status" value="1"/>
</dbReference>
<evidence type="ECO:0000313" key="6">
    <source>
        <dbReference type="EMBL" id="TCD15967.1"/>
    </source>
</evidence>
<dbReference type="GO" id="GO:0016042">
    <property type="term" value="P:lipid catabolic process"/>
    <property type="evidence" value="ECO:0007669"/>
    <property type="project" value="UniProtKB-UniRule"/>
</dbReference>
<dbReference type="Gene3D" id="3.40.1090.10">
    <property type="entry name" value="Cytosolic phospholipase A2 catalytic domain"/>
    <property type="match status" value="2"/>
</dbReference>
<name>A0A4R0PDV6_9HYPH</name>
<feature type="short sequence motif" description="DGA/G" evidence="4">
    <location>
        <begin position="201"/>
        <end position="203"/>
    </location>
</feature>
<organism evidence="6 7">
    <name type="scientific">Oricola cellulosilytica</name>
    <dbReference type="NCBI Taxonomy" id="1429082"/>
    <lineage>
        <taxon>Bacteria</taxon>
        <taxon>Pseudomonadati</taxon>
        <taxon>Pseudomonadota</taxon>
        <taxon>Alphaproteobacteria</taxon>
        <taxon>Hyphomicrobiales</taxon>
        <taxon>Ahrensiaceae</taxon>
        <taxon>Oricola</taxon>
    </lineage>
</organism>
<dbReference type="PROSITE" id="PS51635">
    <property type="entry name" value="PNPLA"/>
    <property type="match status" value="1"/>
</dbReference>
<dbReference type="SUPFAM" id="SSF52151">
    <property type="entry name" value="FabD/lysophospholipase-like"/>
    <property type="match status" value="1"/>
</dbReference>
<evidence type="ECO:0000259" key="5">
    <source>
        <dbReference type="PROSITE" id="PS51635"/>
    </source>
</evidence>
<gene>
    <name evidence="6" type="ORF">E0D97_00550</name>
</gene>
<dbReference type="InterPro" id="IPR002641">
    <property type="entry name" value="PNPLA_dom"/>
</dbReference>
<dbReference type="OrthoDB" id="9807112at2"/>
<proteinExistence type="predicted"/>
<comment type="caution">
    <text evidence="6">The sequence shown here is derived from an EMBL/GenBank/DDBJ whole genome shotgun (WGS) entry which is preliminary data.</text>
</comment>
<feature type="domain" description="PNPLA" evidence="5">
    <location>
        <begin position="15"/>
        <end position="214"/>
    </location>
</feature>
<dbReference type="PANTHER" id="PTHR14226">
    <property type="entry name" value="NEUROPATHY TARGET ESTERASE/SWISS CHEESE D.MELANOGASTER"/>
    <property type="match status" value="1"/>
</dbReference>
<feature type="short sequence motif" description="GXSXG" evidence="4">
    <location>
        <begin position="47"/>
        <end position="51"/>
    </location>
</feature>
<evidence type="ECO:0000256" key="2">
    <source>
        <dbReference type="ARBA" id="ARBA00022963"/>
    </source>
</evidence>
<dbReference type="RefSeq" id="WP_131564401.1">
    <property type="nucleotide sequence ID" value="NZ_JAINFK010000001.1"/>
</dbReference>
<reference evidence="6 7" key="1">
    <citation type="journal article" date="2015" name="Antonie Van Leeuwenhoek">
        <title>Oricola cellulosilytica gen. nov., sp. nov., a cellulose-degrading bacterium of the family Phyllobacteriaceae isolated from surface seashore water, and emended descriptions of Mesorhizobium loti and Phyllobacterium myrsinacearum.</title>
        <authorList>
            <person name="Hameed A."/>
            <person name="Shahina M."/>
            <person name="Lai W.A."/>
            <person name="Lin S.Y."/>
            <person name="Young L.S."/>
            <person name="Liu Y.C."/>
            <person name="Hsu Y.H."/>
            <person name="Young C.C."/>
        </authorList>
    </citation>
    <scope>NUCLEOTIDE SEQUENCE [LARGE SCALE GENOMIC DNA]</scope>
    <source>
        <strain evidence="6 7">KCTC 52183</strain>
    </source>
</reference>
<evidence type="ECO:0000256" key="3">
    <source>
        <dbReference type="ARBA" id="ARBA00023098"/>
    </source>
</evidence>
<dbReference type="PANTHER" id="PTHR14226:SF78">
    <property type="entry name" value="SLR0060 PROTEIN"/>
    <property type="match status" value="1"/>
</dbReference>
<dbReference type="InterPro" id="IPR016035">
    <property type="entry name" value="Acyl_Trfase/lysoPLipase"/>
</dbReference>
<protein>
    <submittedName>
        <fullName evidence="6">Patatin-like phospholipase family protein</fullName>
    </submittedName>
</protein>
<feature type="active site" description="Proton acceptor" evidence="4">
    <location>
        <position position="201"/>
    </location>
</feature>
<dbReference type="Proteomes" id="UP000291301">
    <property type="component" value="Unassembled WGS sequence"/>
</dbReference>
<keyword evidence="1 4" id="KW-0378">Hydrolase</keyword>
<keyword evidence="3 4" id="KW-0443">Lipid metabolism</keyword>
<dbReference type="GO" id="GO:0016787">
    <property type="term" value="F:hydrolase activity"/>
    <property type="evidence" value="ECO:0007669"/>
    <property type="project" value="UniProtKB-UniRule"/>
</dbReference>
<dbReference type="EMBL" id="SJST01000001">
    <property type="protein sequence ID" value="TCD15967.1"/>
    <property type="molecule type" value="Genomic_DNA"/>
</dbReference>
<dbReference type="InterPro" id="IPR050301">
    <property type="entry name" value="NTE"/>
</dbReference>
<evidence type="ECO:0000256" key="1">
    <source>
        <dbReference type="ARBA" id="ARBA00022801"/>
    </source>
</evidence>
<accession>A0A4R0PDV6</accession>
<dbReference type="AlphaFoldDB" id="A0A4R0PDV6"/>